<sequence length="88" mass="9856">MIKWSKLLKDEIEAISKIATRAVEEGFDGSKATLNMDLSACHIVTPLRLHDLLTAEGSNFLHDIYGITDNIDRETGKMLNCFSPRYTA</sequence>
<dbReference type="Pfam" id="PF21779">
    <property type="entry name" value="DUF6874"/>
    <property type="match status" value="1"/>
</dbReference>
<name>A0A0F9RK95_9ZZZZ</name>
<gene>
    <name evidence="2" type="ORF">LCGC14_0885310</name>
</gene>
<proteinExistence type="predicted"/>
<comment type="caution">
    <text evidence="2">The sequence shown here is derived from an EMBL/GenBank/DDBJ whole genome shotgun (WGS) entry which is preliminary data.</text>
</comment>
<evidence type="ECO:0000313" key="2">
    <source>
        <dbReference type="EMBL" id="KKN25371.1"/>
    </source>
</evidence>
<protein>
    <recommendedName>
        <fullName evidence="1">DUF6874 domain-containing protein</fullName>
    </recommendedName>
</protein>
<accession>A0A0F9RK95</accession>
<organism evidence="2">
    <name type="scientific">marine sediment metagenome</name>
    <dbReference type="NCBI Taxonomy" id="412755"/>
    <lineage>
        <taxon>unclassified sequences</taxon>
        <taxon>metagenomes</taxon>
        <taxon>ecological metagenomes</taxon>
    </lineage>
</organism>
<dbReference type="AlphaFoldDB" id="A0A0F9RK95"/>
<dbReference type="EMBL" id="LAZR01002807">
    <property type="protein sequence ID" value="KKN25371.1"/>
    <property type="molecule type" value="Genomic_DNA"/>
</dbReference>
<evidence type="ECO:0000259" key="1">
    <source>
        <dbReference type="Pfam" id="PF21779"/>
    </source>
</evidence>
<feature type="domain" description="DUF6874" evidence="1">
    <location>
        <begin position="13"/>
        <end position="87"/>
    </location>
</feature>
<dbReference type="InterPro" id="IPR049239">
    <property type="entry name" value="DUF6874"/>
</dbReference>
<reference evidence="2" key="1">
    <citation type="journal article" date="2015" name="Nature">
        <title>Complex archaea that bridge the gap between prokaryotes and eukaryotes.</title>
        <authorList>
            <person name="Spang A."/>
            <person name="Saw J.H."/>
            <person name="Jorgensen S.L."/>
            <person name="Zaremba-Niedzwiedzka K."/>
            <person name="Martijn J."/>
            <person name="Lind A.E."/>
            <person name="van Eijk R."/>
            <person name="Schleper C."/>
            <person name="Guy L."/>
            <person name="Ettema T.J."/>
        </authorList>
    </citation>
    <scope>NUCLEOTIDE SEQUENCE</scope>
</reference>